<evidence type="ECO:0000256" key="1">
    <source>
        <dbReference type="ARBA" id="ARBA00006407"/>
    </source>
</evidence>
<dbReference type="InterPro" id="IPR014569">
    <property type="entry name" value="Ubq_cyt-c_CBP3-rel"/>
</dbReference>
<comment type="similarity">
    <text evidence="1">Belongs to the CBP3 family.</text>
</comment>
<comment type="caution">
    <text evidence="4">The sequence shown here is derived from an EMBL/GenBank/DDBJ whole genome shotgun (WGS) entry which is preliminary data.</text>
</comment>
<name>A0ABW3SXR8_9CAUL</name>
<proteinExistence type="inferred from homology"/>
<evidence type="ECO:0000259" key="3">
    <source>
        <dbReference type="Pfam" id="PF03981"/>
    </source>
</evidence>
<dbReference type="RefSeq" id="WP_374346596.1">
    <property type="nucleotide sequence ID" value="NZ_JBHTLQ010000003.1"/>
</dbReference>
<dbReference type="PANTHER" id="PTHR12184">
    <property type="entry name" value="UBIQUINOL-CYTOCHROME C REDUCTASE COMPLEX ASSEMBLY FACTOR 1 FAMILY MEMBER"/>
    <property type="match status" value="1"/>
</dbReference>
<gene>
    <name evidence="4" type="ORF">ACFQ27_02150</name>
</gene>
<evidence type="ECO:0000313" key="5">
    <source>
        <dbReference type="Proteomes" id="UP001597216"/>
    </source>
</evidence>
<sequence>MFLDRFFRPKPAQIAGRALYSAVVAQSRTPALYLELGAPDTPVGRFEIYSLHVVLLLDRLKRNGPQAADTAQALFDTYVRSLDDALRELGVGDLSVGKKMRKLGEAFYGRVKSYQDAFALLPAQDELRDLLARTVYAETEATAEPQLRAYVLAQRAALEAAPLEDLLAGKVAWTSEVSA</sequence>
<dbReference type="PANTHER" id="PTHR12184:SF1">
    <property type="entry name" value="UBIQUINOL-CYTOCHROME-C REDUCTASE COMPLEX ASSEMBLY FACTOR 1"/>
    <property type="match status" value="1"/>
</dbReference>
<comment type="similarity">
    <text evidence="2">Belongs to the UPF0174 family.</text>
</comment>
<evidence type="ECO:0000256" key="2">
    <source>
        <dbReference type="ARBA" id="ARBA00006436"/>
    </source>
</evidence>
<dbReference type="InterPro" id="IPR007129">
    <property type="entry name" value="Ubiqinol_cyt_c_chaperone_CPB3"/>
</dbReference>
<dbReference type="Pfam" id="PF03981">
    <property type="entry name" value="Ubiq_cyt_C_chap"/>
    <property type="match status" value="1"/>
</dbReference>
<accession>A0ABW3SXR8</accession>
<dbReference type="Proteomes" id="UP001597216">
    <property type="component" value="Unassembled WGS sequence"/>
</dbReference>
<reference evidence="5" key="1">
    <citation type="journal article" date="2019" name="Int. J. Syst. Evol. Microbiol.">
        <title>The Global Catalogue of Microorganisms (GCM) 10K type strain sequencing project: providing services to taxonomists for standard genome sequencing and annotation.</title>
        <authorList>
            <consortium name="The Broad Institute Genomics Platform"/>
            <consortium name="The Broad Institute Genome Sequencing Center for Infectious Disease"/>
            <person name="Wu L."/>
            <person name="Ma J."/>
        </authorList>
    </citation>
    <scope>NUCLEOTIDE SEQUENCE [LARGE SCALE GENOMIC DNA]</scope>
    <source>
        <strain evidence="5">CCUG 55074</strain>
    </source>
</reference>
<evidence type="ECO:0000313" key="4">
    <source>
        <dbReference type="EMBL" id="MFD1189366.1"/>
    </source>
</evidence>
<dbReference type="EMBL" id="JBHTLQ010000003">
    <property type="protein sequence ID" value="MFD1189366.1"/>
    <property type="molecule type" value="Genomic_DNA"/>
</dbReference>
<dbReference type="InterPro" id="IPR021150">
    <property type="entry name" value="Ubiq_cyt_c_chap"/>
</dbReference>
<organism evidence="4 5">
    <name type="scientific">Phenylobacterium conjunctum</name>
    <dbReference type="NCBI Taxonomy" id="1298959"/>
    <lineage>
        <taxon>Bacteria</taxon>
        <taxon>Pseudomonadati</taxon>
        <taxon>Pseudomonadota</taxon>
        <taxon>Alphaproteobacteria</taxon>
        <taxon>Caulobacterales</taxon>
        <taxon>Caulobacteraceae</taxon>
        <taxon>Phenylobacterium</taxon>
    </lineage>
</organism>
<protein>
    <submittedName>
        <fullName evidence="4">Ubiquinol-cytochrome C chaperone family protein</fullName>
    </submittedName>
</protein>
<keyword evidence="5" id="KW-1185">Reference proteome</keyword>
<feature type="domain" description="Ubiquinol-cytochrome c chaperone" evidence="3">
    <location>
        <begin position="35"/>
        <end position="173"/>
    </location>
</feature>
<dbReference type="PIRSF" id="PIRSF032079">
    <property type="entry name" value="UCP032079"/>
    <property type="match status" value="1"/>
</dbReference>